<evidence type="ECO:0000313" key="1">
    <source>
        <dbReference type="EMBL" id="KAA6398691.1"/>
    </source>
</evidence>
<evidence type="ECO:0000313" key="2">
    <source>
        <dbReference type="Proteomes" id="UP000324800"/>
    </source>
</evidence>
<dbReference type="GO" id="GO:0019901">
    <property type="term" value="F:protein kinase binding"/>
    <property type="evidence" value="ECO:0007669"/>
    <property type="project" value="InterPro"/>
</dbReference>
<accession>A0A5J4WUU7</accession>
<dbReference type="Pfam" id="PF08613">
    <property type="entry name" value="Cyclin"/>
    <property type="match status" value="1"/>
</dbReference>
<proteinExistence type="predicted"/>
<dbReference type="EMBL" id="SNRW01000903">
    <property type="protein sequence ID" value="KAA6398691.1"/>
    <property type="molecule type" value="Genomic_DNA"/>
</dbReference>
<reference evidence="1 2" key="1">
    <citation type="submission" date="2019-03" db="EMBL/GenBank/DDBJ databases">
        <title>Single cell metagenomics reveals metabolic interactions within the superorganism composed of flagellate Streblomastix strix and complex community of Bacteroidetes bacteria on its surface.</title>
        <authorList>
            <person name="Treitli S.C."/>
            <person name="Kolisko M."/>
            <person name="Husnik F."/>
            <person name="Keeling P."/>
            <person name="Hampl V."/>
        </authorList>
    </citation>
    <scope>NUCLEOTIDE SEQUENCE [LARGE SCALE GENOMIC DNA]</scope>
    <source>
        <strain evidence="1">ST1C</strain>
    </source>
</reference>
<dbReference type="InterPro" id="IPR013922">
    <property type="entry name" value="Cyclin_PHO80-like"/>
</dbReference>
<dbReference type="AlphaFoldDB" id="A0A5J4WUU7"/>
<dbReference type="Gene3D" id="1.10.472.10">
    <property type="entry name" value="Cyclin-like"/>
    <property type="match status" value="1"/>
</dbReference>
<comment type="caution">
    <text evidence="1">The sequence shown here is derived from an EMBL/GenBank/DDBJ whole genome shotgun (WGS) entry which is preliminary data.</text>
</comment>
<dbReference type="Proteomes" id="UP000324800">
    <property type="component" value="Unassembled WGS sequence"/>
</dbReference>
<protein>
    <submittedName>
        <fullName evidence="1">Uncharacterized protein</fullName>
    </submittedName>
</protein>
<gene>
    <name evidence="1" type="ORF">EZS28_005783</name>
</gene>
<organism evidence="1 2">
    <name type="scientific">Streblomastix strix</name>
    <dbReference type="NCBI Taxonomy" id="222440"/>
    <lineage>
        <taxon>Eukaryota</taxon>
        <taxon>Metamonada</taxon>
        <taxon>Preaxostyla</taxon>
        <taxon>Oxymonadida</taxon>
        <taxon>Streblomastigidae</taxon>
        <taxon>Streblomastix</taxon>
    </lineage>
</organism>
<name>A0A5J4WUU7_9EUKA</name>
<sequence length="152" mass="17375">MESEEKDFDEHQSSMMISESNLGTVLICAAMLAIKVQRDVIEYKNSWWAKAFQIKLEILNHSELAFCIQLNFRFALSDQQVGRPYCLEIAQLFQRLLSFINFSYISTVNQFRNNCCSFETARILEGMAVASVAATGLATDLLREMVDDQQLD</sequence>